<dbReference type="PANTHER" id="PTHR33639">
    <property type="entry name" value="THIOL-DISULFIDE OXIDOREDUCTASE DCC"/>
    <property type="match status" value="1"/>
</dbReference>
<dbReference type="EMBL" id="CP068053">
    <property type="protein sequence ID" value="QQT00419.1"/>
    <property type="molecule type" value="Genomic_DNA"/>
</dbReference>
<keyword evidence="2" id="KW-1185">Reference proteome</keyword>
<proteinExistence type="predicted"/>
<reference evidence="1 2" key="1">
    <citation type="submission" date="2021-01" db="EMBL/GenBank/DDBJ databases">
        <title>FDA dAtabase for Regulatory Grade micrObial Sequences (FDA-ARGOS): Supporting development and validation of Infectious Disease Dx tests.</title>
        <authorList>
            <person name="Nelson B."/>
            <person name="Plummer A."/>
            <person name="Tallon L."/>
            <person name="Sadzewicz L."/>
            <person name="Zhao X."/>
            <person name="Boylan J."/>
            <person name="Ott S."/>
            <person name="Bowen H."/>
            <person name="Vavikolanu K."/>
            <person name="Mehta A."/>
            <person name="Aluvathingal J."/>
            <person name="Nadendla S."/>
            <person name="Myers T."/>
            <person name="Yan Y."/>
            <person name="Sichtig H."/>
        </authorList>
    </citation>
    <scope>NUCLEOTIDE SEQUENCE [LARGE SCALE GENOMIC DNA]</scope>
    <source>
        <strain evidence="1 2">FDAARGOS_1161</strain>
    </source>
</reference>
<name>A0A974NMI9_PERPY</name>
<organism evidence="1 2">
    <name type="scientific">Peribacillus psychrosaccharolyticus</name>
    <name type="common">Bacillus psychrosaccharolyticus</name>
    <dbReference type="NCBI Taxonomy" id="1407"/>
    <lineage>
        <taxon>Bacteria</taxon>
        <taxon>Bacillati</taxon>
        <taxon>Bacillota</taxon>
        <taxon>Bacilli</taxon>
        <taxon>Bacillales</taxon>
        <taxon>Bacillaceae</taxon>
        <taxon>Peribacillus</taxon>
    </lineage>
</organism>
<dbReference type="AlphaFoldDB" id="A0A974NMI9"/>
<dbReference type="InterPro" id="IPR007263">
    <property type="entry name" value="DCC1-like"/>
</dbReference>
<sequence>MKRIILFDGECNFCDKSVQFIIKRDPEAIFSFTSQQGEAGQKMIEKYHAPASIDSIILIENDTYYLKSSAALRICRHLQGAWKLLFIFILVPYPIRDFFYNILAKNRYKWFGKKDQCTLPTPEMRKRFL</sequence>
<dbReference type="Proteomes" id="UP000595254">
    <property type="component" value="Chromosome"/>
</dbReference>
<evidence type="ECO:0000313" key="2">
    <source>
        <dbReference type="Proteomes" id="UP000595254"/>
    </source>
</evidence>
<dbReference type="RefSeq" id="WP_040375918.1">
    <property type="nucleotide sequence ID" value="NZ_CP068053.1"/>
</dbReference>
<dbReference type="Pfam" id="PF04134">
    <property type="entry name" value="DCC1-like"/>
    <property type="match status" value="1"/>
</dbReference>
<accession>A0A974NMI9</accession>
<dbReference type="InterPro" id="IPR052927">
    <property type="entry name" value="DCC_oxidoreductase"/>
</dbReference>
<gene>
    <name evidence="1" type="ORF">I6J18_23155</name>
</gene>
<dbReference type="KEGG" id="ppsr:I6J18_23155"/>
<evidence type="ECO:0000313" key="1">
    <source>
        <dbReference type="EMBL" id="QQT00419.1"/>
    </source>
</evidence>
<protein>
    <submittedName>
        <fullName evidence="1">Thiol-disulfide oxidoreductase DCC family protein</fullName>
    </submittedName>
</protein>
<dbReference type="GO" id="GO:0015035">
    <property type="term" value="F:protein-disulfide reductase activity"/>
    <property type="evidence" value="ECO:0007669"/>
    <property type="project" value="InterPro"/>
</dbReference>
<dbReference type="PANTHER" id="PTHR33639:SF2">
    <property type="entry name" value="DUF393 DOMAIN-CONTAINING PROTEIN"/>
    <property type="match status" value="1"/>
</dbReference>